<feature type="compositionally biased region" description="Acidic residues" evidence="5">
    <location>
        <begin position="1029"/>
        <end position="1038"/>
    </location>
</feature>
<reference evidence="7 8" key="1">
    <citation type="journal article" date="2004" name="Nature">
        <title>Genome sequence of the ultrasmall unicellular red alga Cyanidioschyzon merolae 10D.</title>
        <authorList>
            <person name="Matsuzaki M."/>
            <person name="Misumi O."/>
            <person name="Shin-i T."/>
            <person name="Maruyama S."/>
            <person name="Takahara M."/>
            <person name="Miyagishima S."/>
            <person name="Mori T."/>
            <person name="Nishida K."/>
            <person name="Yagisawa F."/>
            <person name="Nishida K."/>
            <person name="Yoshida Y."/>
            <person name="Nishimura Y."/>
            <person name="Nakao S."/>
            <person name="Kobayashi T."/>
            <person name="Momoyama Y."/>
            <person name="Higashiyama T."/>
            <person name="Minoda A."/>
            <person name="Sano M."/>
            <person name="Nomoto H."/>
            <person name="Oishi K."/>
            <person name="Hayashi H."/>
            <person name="Ohta F."/>
            <person name="Nishizaka S."/>
            <person name="Haga S."/>
            <person name="Miura S."/>
            <person name="Morishita T."/>
            <person name="Kabeya Y."/>
            <person name="Terasawa K."/>
            <person name="Suzuki Y."/>
            <person name="Ishii Y."/>
            <person name="Asakawa S."/>
            <person name="Takano H."/>
            <person name="Ohta N."/>
            <person name="Kuroiwa H."/>
            <person name="Tanaka K."/>
            <person name="Shimizu N."/>
            <person name="Sugano S."/>
            <person name="Sato N."/>
            <person name="Nozaki H."/>
            <person name="Ogasawara N."/>
            <person name="Kohara Y."/>
            <person name="Kuroiwa T."/>
        </authorList>
    </citation>
    <scope>NUCLEOTIDE SEQUENCE [LARGE SCALE GENOMIC DNA]</scope>
    <source>
        <strain evidence="7 8">10D</strain>
    </source>
</reference>
<accession>M1V6U7</accession>
<evidence type="ECO:0000256" key="1">
    <source>
        <dbReference type="ARBA" id="ARBA00000451"/>
    </source>
</evidence>
<feature type="region of interest" description="Disordered" evidence="5">
    <location>
        <begin position="1785"/>
        <end position="1807"/>
    </location>
</feature>
<organism evidence="7 8">
    <name type="scientific">Cyanidioschyzon merolae (strain NIES-3377 / 10D)</name>
    <name type="common">Unicellular red alga</name>
    <dbReference type="NCBI Taxonomy" id="280699"/>
    <lineage>
        <taxon>Eukaryota</taxon>
        <taxon>Rhodophyta</taxon>
        <taxon>Bangiophyceae</taxon>
        <taxon>Cyanidiales</taxon>
        <taxon>Cyanidiaceae</taxon>
        <taxon>Cyanidioschyzon</taxon>
    </lineage>
</organism>
<dbReference type="GO" id="GO:0006508">
    <property type="term" value="P:proteolysis"/>
    <property type="evidence" value="ECO:0007669"/>
    <property type="project" value="InterPro"/>
</dbReference>
<dbReference type="Proteomes" id="UP000007014">
    <property type="component" value="Chromosome 4"/>
</dbReference>
<dbReference type="InterPro" id="IPR030397">
    <property type="entry name" value="SEPARIN_core_dom"/>
</dbReference>
<feature type="compositionally biased region" description="Low complexity" evidence="5">
    <location>
        <begin position="1787"/>
        <end position="1798"/>
    </location>
</feature>
<dbReference type="STRING" id="280699.M1V6U7"/>
<feature type="compositionally biased region" description="Basic and acidic residues" evidence="5">
    <location>
        <begin position="2231"/>
        <end position="2251"/>
    </location>
</feature>
<evidence type="ECO:0000256" key="4">
    <source>
        <dbReference type="ARBA" id="ARBA00022829"/>
    </source>
</evidence>
<dbReference type="EC" id="3.4.22.49" evidence="2"/>
<keyword evidence="8" id="KW-1185">Reference proteome</keyword>
<dbReference type="GO" id="GO:0004197">
    <property type="term" value="F:cysteine-type endopeptidase activity"/>
    <property type="evidence" value="ECO:0007669"/>
    <property type="project" value="InterPro"/>
</dbReference>
<dbReference type="eggNOG" id="KOG1849">
    <property type="taxonomic scope" value="Eukaryota"/>
</dbReference>
<evidence type="ECO:0000256" key="2">
    <source>
        <dbReference type="ARBA" id="ARBA00012489"/>
    </source>
</evidence>
<dbReference type="InterPro" id="IPR005314">
    <property type="entry name" value="Peptidase_C50"/>
</dbReference>
<evidence type="ECO:0000256" key="5">
    <source>
        <dbReference type="SAM" id="MobiDB-lite"/>
    </source>
</evidence>
<gene>
    <name evidence="7" type="ORF">CYME_CMD159C</name>
</gene>
<dbReference type="GO" id="GO:0072686">
    <property type="term" value="C:mitotic spindle"/>
    <property type="evidence" value="ECO:0007669"/>
    <property type="project" value="TreeGrafter"/>
</dbReference>
<dbReference type="GO" id="GO:0051307">
    <property type="term" value="P:meiotic chromosome separation"/>
    <property type="evidence" value="ECO:0007669"/>
    <property type="project" value="TreeGrafter"/>
</dbReference>
<dbReference type="PANTHER" id="PTHR12792">
    <property type="entry name" value="EXTRA SPINDLE POLES 1-RELATED"/>
    <property type="match status" value="1"/>
</dbReference>
<dbReference type="PANTHER" id="PTHR12792:SF0">
    <property type="entry name" value="SEPARIN"/>
    <property type="match status" value="1"/>
</dbReference>
<evidence type="ECO:0000256" key="3">
    <source>
        <dbReference type="ARBA" id="ARBA00022801"/>
    </source>
</evidence>
<dbReference type="RefSeq" id="XP_005535505.1">
    <property type="nucleotide sequence ID" value="XM_005535448.1"/>
</dbReference>
<dbReference type="GO" id="GO:0005737">
    <property type="term" value="C:cytoplasm"/>
    <property type="evidence" value="ECO:0007669"/>
    <property type="project" value="TreeGrafter"/>
</dbReference>
<comment type="catalytic activity">
    <reaction evidence="1">
        <text>All bonds known to be hydrolyzed by this endopeptidase have arginine in P1 and an acidic residue in P4. P6 is often occupied by an acidic residue or by a hydroxy-amino-acid residue, the phosphorylation of which enhances cleavage.</text>
        <dbReference type="EC" id="3.4.22.49"/>
    </reaction>
</comment>
<feature type="compositionally biased region" description="Low complexity" evidence="5">
    <location>
        <begin position="1014"/>
        <end position="1028"/>
    </location>
</feature>
<dbReference type="GeneID" id="16992706"/>
<reference evidence="7 8" key="2">
    <citation type="journal article" date="2007" name="BMC Biol.">
        <title>A 100%-complete sequence reveals unusually simple genomic features in the hot-spring red alga Cyanidioschyzon merolae.</title>
        <authorList>
            <person name="Nozaki H."/>
            <person name="Takano H."/>
            <person name="Misumi O."/>
            <person name="Terasawa K."/>
            <person name="Matsuzaki M."/>
            <person name="Maruyama S."/>
            <person name="Nishida K."/>
            <person name="Yagisawa F."/>
            <person name="Yoshida Y."/>
            <person name="Fujiwara T."/>
            <person name="Takio S."/>
            <person name="Tamura K."/>
            <person name="Chung S.J."/>
            <person name="Nakamura S."/>
            <person name="Kuroiwa H."/>
            <person name="Tanaka K."/>
            <person name="Sato N."/>
            <person name="Kuroiwa T."/>
        </authorList>
    </citation>
    <scope>NUCLEOTIDE SEQUENCE [LARGE SCALE GENOMIC DNA]</scope>
    <source>
        <strain evidence="7 8">10D</strain>
    </source>
</reference>
<feature type="region of interest" description="Disordered" evidence="5">
    <location>
        <begin position="1005"/>
        <end position="1038"/>
    </location>
</feature>
<feature type="compositionally biased region" description="Basic and acidic residues" evidence="5">
    <location>
        <begin position="1076"/>
        <end position="1085"/>
    </location>
</feature>
<dbReference type="PROSITE" id="PS51700">
    <property type="entry name" value="SEPARIN"/>
    <property type="match status" value="1"/>
</dbReference>
<keyword evidence="4" id="KW-0159">Chromosome partition</keyword>
<proteinExistence type="predicted"/>
<feature type="region of interest" description="Disordered" evidence="5">
    <location>
        <begin position="2163"/>
        <end position="2265"/>
    </location>
</feature>
<feature type="compositionally biased region" description="Basic residues" evidence="5">
    <location>
        <begin position="2252"/>
        <end position="2261"/>
    </location>
</feature>
<feature type="domain" description="Peptidase C50" evidence="6">
    <location>
        <begin position="1998"/>
        <end position="2117"/>
    </location>
</feature>
<dbReference type="HOGENOM" id="CLU_229992_0_0_1"/>
<name>M1V6U7_CYAM1</name>
<sequence>MRKHRMICSEKGTQTEQNKQVLKCFESKCLLDDRRRSSSRTRPCKDSTWALCYLKTLSETLAEHHCQQAETTQQVGCVASRDRTENAGIRCAFRRQRLQQPLQPAVTCADTPAELEFLLEFLQQLARALTRLREAHAYVCCDACMRFLWFGGIFALRCLDACAASVHATKLSLDAVHWYTWILAVHLVFIEKRFCSIAEPRDDAALQASDAMGTPRGDTTIHDEAATSRVTAGATGSMAVPWLRQVGVVLASDALAALESGLSNGQNWKLPECFELEMLNATASSLQAGRWVPVVLWALERCEDLPGQGHDENDAPTALRMNHDVDADTDAQLTALGLRIFLATHALAPVSVEEIHTMARDAAVASLYIRFGRWLADTVMSKLTRIYAELQNDAGTSPSSHALVTTRSCFETIRDALLSNLHHWQTLMHDYWNREPALLRAMLWISARLHALRFGERTRTQVRCLGRLVCEIGRSEACDENDRNALFGWFVEQLLPLDGAMLASCVLEDEWMLHWLLEDWANSESANACQQLARRIERDALVQRHDASCEQQQQQHTVLQATEVLHLSELLLRDPATLRGGTIPERQPGDCWRALKPPSTLRVLVRRAHRQPLVQEYLVHVVVQAASQEKITMDPRLAQWCLTQLQQKLRAAVCRLRTNAVEEHAPATHTSTLSSVAESITSTTDQLQQLTQSSMRQAADTCERERLRAWAAAVLHNTAADLYEHIRTVSASATSNADANSQDASVQSAYAAAAHCWQHTLMLSWPRDAPSAGSDSDHHSTLPAQWIRTGLQRLAYALQAWVRAQRPDSARLLWDECSQFLWRLHESNAPPEASLRATAIAQSCTVAPPSPLPSPPPWELCAALFRLVQAGLRGCPKSDAAQPFLDSFSTEALCLLGVAMERVWRRSVRAATTTTTNINTMNSMDARGASSQLDDTYVIYEAVRRTMARRLGATGAGEAAPEPALSASPLPRCTSAAVETLHQQLCVARALLPGAVLRRCVRAPTPATTSPDLSAAAPLETTTPPSSTEEAESYPADTDDAFTRDLAALYDALERMLQHLLRCPGSSDDSSAPADKPTDAIDEHSTQASSAVDESPSHAARHLFHLVQSWRHSWLQVRSPACIAHCWFVWWQRELAWDAFEVAARLFQLADHTLPALYCLDAMHRCARGDRWRQALCAARAMLLAEQLGWTHQVMRQRHRLRQLVESDILEAPAAAHATLSTWGQRMLAYTAAAAAAAAAPDSVEDADRFEAPVARSTLADANASLADMLALHDSEMRSAKQLASSHLLVEAIEHANRALGCALQAQQLLLPCKSTPSPAIPVLGAGTSVLARSTAAIVGDLVIATQSRPVEAAELRPVDAVVEYPTRALCRSLDLLANLSICLGAWKDGLYYHERIQALCAGPPAPVLLDAARSRSLMQLSLLRTRAGQAELAEQCRRQAVALCRAWNGCMNAAYSLWTLPLAVQQIQQQVFRLYWLRRNATSPRDTTFYQRFLAALQQAAERAQQLVAQQLHSRVHSESDQVGALPWDALLQLQQHRALLVSTTGDQHNSTSSAAAMLQEAAQRLRALLAASTAGQCLPAYLEALGLYLGLASSHTRYTMAKRPDARQLHDHVAHCWQLCKAYLLPLQNGMSRSRSGIPAPDLGGSPWLVASAIYAEVAFAMLRVAAIDRNVPASRPLRVCGTATLLRSFAPRWRQRCALLRRRAKAADANAEADAAPAPSVWDTLPPLQYLERLGRLLPLGWMIIALRYDATSGQSARVALWRSGAAPEPPADLVDQLGSISLQQQQQQQQQQRQDAPHDVADESLSWTPCNEHAECSCTKAARGSVLHLHAQRLVHDDQRPDAQQLARELAQLLQAGTQTHLASESEALSLSAPERRAWWDTRTRLDQQLGRWLDQRLETLLCGLPLAASVSNAASASQLQQLDGAGSVPDATSSDSGVAPVVLLLLDAEHDLLPLESTPTLRHAAAMRFPASAAIEQALERYHHLTRSAVPGWQRGAFLLNPAGDLRRTERFLRPLLEHHPGFRLRYGWTDLAATAAASANADSAAGADDSQRASITQALAAVQPCVLLYCGHGTGEAYLQPRRLVRQTTTLPQAVFLMGCRSGLLEHAEALDAHGAALDWLAAGAHGVVAQLWDVTDGDLDRLTVATWEHLSAATSPQCVGAKSSPVDAMAPRGSDSNAQPPATMPGKPWTSTSSEELCPLEATRSEPHQRSATTQAVLSSSISLHEREQADAQRLGREQPVEYPRRRRHHHQHHQRQEQFYADSDCRCVVEDARSTAAPLLVASALQAGRAACRLRWVNAAASVVYGAPFR</sequence>
<dbReference type="GO" id="GO:0005634">
    <property type="term" value="C:nucleus"/>
    <property type="evidence" value="ECO:0007669"/>
    <property type="project" value="InterPro"/>
</dbReference>
<evidence type="ECO:0000259" key="6">
    <source>
        <dbReference type="PROSITE" id="PS51700"/>
    </source>
</evidence>
<feature type="region of interest" description="Disordered" evidence="5">
    <location>
        <begin position="1064"/>
        <end position="1093"/>
    </location>
</feature>
<evidence type="ECO:0000313" key="8">
    <source>
        <dbReference type="Proteomes" id="UP000007014"/>
    </source>
</evidence>
<dbReference type="Gramene" id="CMD159CT">
    <property type="protein sequence ID" value="CMD159CT"/>
    <property type="gene ID" value="CMD159C"/>
</dbReference>
<dbReference type="KEGG" id="cme:CYME_CMD159C"/>
<dbReference type="Pfam" id="PF03568">
    <property type="entry name" value="Separin_C"/>
    <property type="match status" value="1"/>
</dbReference>
<feature type="compositionally biased region" description="Low complexity" evidence="5">
    <location>
        <begin position="1064"/>
        <end position="1075"/>
    </location>
</feature>
<feature type="compositionally biased region" description="Polar residues" evidence="5">
    <location>
        <begin position="2217"/>
        <end position="2230"/>
    </location>
</feature>
<protein>
    <recommendedName>
        <fullName evidence="2">separase</fullName>
        <ecNumber evidence="2">3.4.22.49</ecNumber>
    </recommendedName>
</protein>
<keyword evidence="3" id="KW-0378">Hydrolase</keyword>
<evidence type="ECO:0000313" key="7">
    <source>
        <dbReference type="EMBL" id="BAM79219.1"/>
    </source>
</evidence>
<dbReference type="OrthoDB" id="10255632at2759"/>
<dbReference type="EMBL" id="AP006486">
    <property type="protein sequence ID" value="BAM79219.1"/>
    <property type="molecule type" value="Genomic_DNA"/>
</dbReference>